<sequence>MWYNIYDRKLLLKIIIVTIELQLDGAYEESLVVQPGSSILKVDLTISNENKLPLNNSQIAIVFFENGQNLRLYEHDSVESKDSINPIQWQTQNNSADNGFTITSSVFSVEPEKTQSTYSYIALEKLGQISGSMSFTFSITGVPQPIKITHNFLVYLIYQLSRGYIDINNQQTEPVDLSGDLESNTFNIKLGVLRSLFGIPHVLGITKDISLCFKADKCATQGLYFRPINFIGDTVAECTWVSLDKSLDDMRLYSHASTLVKEMQNVVL</sequence>
<dbReference type="EMBL" id="LSSK01001651">
    <property type="protein sequence ID" value="OMH79154.1"/>
    <property type="molecule type" value="Genomic_DNA"/>
</dbReference>
<gene>
    <name evidence="1" type="ORF">AX774_g7440</name>
</gene>
<name>A0A1R1PDU6_ZANCU</name>
<evidence type="ECO:0000313" key="1">
    <source>
        <dbReference type="EMBL" id="OMH79154.1"/>
    </source>
</evidence>
<dbReference type="Proteomes" id="UP000188320">
    <property type="component" value="Unassembled WGS sequence"/>
</dbReference>
<organism evidence="1 2">
    <name type="scientific">Zancudomyces culisetae</name>
    <name type="common">Gut fungus</name>
    <name type="synonym">Smittium culisetae</name>
    <dbReference type="NCBI Taxonomy" id="1213189"/>
    <lineage>
        <taxon>Eukaryota</taxon>
        <taxon>Fungi</taxon>
        <taxon>Fungi incertae sedis</taxon>
        <taxon>Zoopagomycota</taxon>
        <taxon>Kickxellomycotina</taxon>
        <taxon>Harpellomycetes</taxon>
        <taxon>Harpellales</taxon>
        <taxon>Legeriomycetaceae</taxon>
        <taxon>Zancudomyces</taxon>
    </lineage>
</organism>
<dbReference type="AlphaFoldDB" id="A0A1R1PDU6"/>
<protein>
    <submittedName>
        <fullName evidence="1">Uncharacterized protein</fullName>
    </submittedName>
</protein>
<proteinExistence type="predicted"/>
<keyword evidence="2" id="KW-1185">Reference proteome</keyword>
<comment type="caution">
    <text evidence="1">The sequence shown here is derived from an EMBL/GenBank/DDBJ whole genome shotgun (WGS) entry which is preliminary data.</text>
</comment>
<accession>A0A1R1PDU6</accession>
<reference evidence="2" key="1">
    <citation type="submission" date="2017-01" db="EMBL/GenBank/DDBJ databases">
        <authorList>
            <person name="Wang Y."/>
            <person name="White M."/>
            <person name="Kvist S."/>
            <person name="Moncalvo J.-M."/>
        </authorList>
    </citation>
    <scope>NUCLEOTIDE SEQUENCE [LARGE SCALE GENOMIC DNA]</scope>
    <source>
        <strain evidence="2">COL-18-3</strain>
    </source>
</reference>
<evidence type="ECO:0000313" key="2">
    <source>
        <dbReference type="Proteomes" id="UP000188320"/>
    </source>
</evidence>